<comment type="catalytic activity">
    <reaction evidence="5 6">
        <text>L-glutamyl-tRNA(Gln) + L-glutamine + ATP + H2O = L-glutaminyl-tRNA(Gln) + L-glutamate + ADP + phosphate + H(+)</text>
        <dbReference type="Rhea" id="RHEA:17521"/>
        <dbReference type="Rhea" id="RHEA-COMP:9681"/>
        <dbReference type="Rhea" id="RHEA-COMP:9684"/>
        <dbReference type="ChEBI" id="CHEBI:15377"/>
        <dbReference type="ChEBI" id="CHEBI:15378"/>
        <dbReference type="ChEBI" id="CHEBI:29985"/>
        <dbReference type="ChEBI" id="CHEBI:30616"/>
        <dbReference type="ChEBI" id="CHEBI:43474"/>
        <dbReference type="ChEBI" id="CHEBI:58359"/>
        <dbReference type="ChEBI" id="CHEBI:78520"/>
        <dbReference type="ChEBI" id="CHEBI:78521"/>
        <dbReference type="ChEBI" id="CHEBI:456216"/>
    </reaction>
</comment>
<gene>
    <name evidence="6" type="primary">gatC</name>
    <name evidence="7" type="ORF">C8P63_108104</name>
</gene>
<dbReference type="Gene3D" id="1.10.20.60">
    <property type="entry name" value="Glu-tRNAGln amidotransferase C subunit, N-terminal domain"/>
    <property type="match status" value="1"/>
</dbReference>
<dbReference type="PANTHER" id="PTHR15004:SF0">
    <property type="entry name" value="GLUTAMYL-TRNA(GLN) AMIDOTRANSFERASE SUBUNIT C, MITOCHONDRIAL"/>
    <property type="match status" value="1"/>
</dbReference>
<dbReference type="EMBL" id="QBKR01000008">
    <property type="protein sequence ID" value="PTX60794.1"/>
    <property type="molecule type" value="Genomic_DNA"/>
</dbReference>
<dbReference type="GO" id="GO:0016740">
    <property type="term" value="F:transferase activity"/>
    <property type="evidence" value="ECO:0007669"/>
    <property type="project" value="UniProtKB-KW"/>
</dbReference>
<name>A0A2T6BXJ3_9BACL</name>
<sequence length="96" mass="11065">MAISKDQVEHVAKLARLNLTEEEAKVYTEQLNDILKFAEKLNELDTEDVEPTSHVRPMANVLREDKSRPSLDREKALLNAPEKKDGMFRVPDVFEE</sequence>
<dbReference type="Proteomes" id="UP000244240">
    <property type="component" value="Unassembled WGS sequence"/>
</dbReference>
<dbReference type="GO" id="GO:0050566">
    <property type="term" value="F:asparaginyl-tRNA synthase (glutamine-hydrolyzing) activity"/>
    <property type="evidence" value="ECO:0007669"/>
    <property type="project" value="RHEA"/>
</dbReference>
<evidence type="ECO:0000256" key="1">
    <source>
        <dbReference type="ARBA" id="ARBA00010757"/>
    </source>
</evidence>
<dbReference type="PANTHER" id="PTHR15004">
    <property type="entry name" value="GLUTAMYL-TRNA(GLN) AMIDOTRANSFERASE SUBUNIT C, MITOCHONDRIAL"/>
    <property type="match status" value="1"/>
</dbReference>
<evidence type="ECO:0000256" key="4">
    <source>
        <dbReference type="ARBA" id="ARBA00047380"/>
    </source>
</evidence>
<dbReference type="SUPFAM" id="SSF141000">
    <property type="entry name" value="Glu-tRNAGln amidotransferase C subunit"/>
    <property type="match status" value="1"/>
</dbReference>
<dbReference type="OrthoDB" id="9813938at2"/>
<comment type="subunit">
    <text evidence="2 6">Heterotrimer of A, B and C subunits.</text>
</comment>
<evidence type="ECO:0000313" key="8">
    <source>
        <dbReference type="Proteomes" id="UP000244240"/>
    </source>
</evidence>
<keyword evidence="6" id="KW-0648">Protein biosynthesis</keyword>
<dbReference type="InterPro" id="IPR036113">
    <property type="entry name" value="Asp/Glu-ADT_sf_sub_c"/>
</dbReference>
<dbReference type="NCBIfam" id="TIGR00135">
    <property type="entry name" value="gatC"/>
    <property type="match status" value="1"/>
</dbReference>
<dbReference type="GO" id="GO:0070681">
    <property type="term" value="P:glutaminyl-tRNAGln biosynthesis via transamidation"/>
    <property type="evidence" value="ECO:0007669"/>
    <property type="project" value="TreeGrafter"/>
</dbReference>
<keyword evidence="8" id="KW-1185">Reference proteome</keyword>
<keyword evidence="6" id="KW-0436">Ligase</keyword>
<evidence type="ECO:0000256" key="3">
    <source>
        <dbReference type="ARBA" id="ARBA00024799"/>
    </source>
</evidence>
<reference evidence="7 8" key="1">
    <citation type="submission" date="2018-04" db="EMBL/GenBank/DDBJ databases">
        <title>Genomic Encyclopedia of Archaeal and Bacterial Type Strains, Phase II (KMG-II): from individual species to whole genera.</title>
        <authorList>
            <person name="Goeker M."/>
        </authorList>
    </citation>
    <scope>NUCLEOTIDE SEQUENCE [LARGE SCALE GENOMIC DNA]</scope>
    <source>
        <strain evidence="7 8">DSM 45787</strain>
    </source>
</reference>
<keyword evidence="6" id="KW-0547">Nucleotide-binding</keyword>
<dbReference type="InterPro" id="IPR003837">
    <property type="entry name" value="GatC"/>
</dbReference>
<evidence type="ECO:0000256" key="5">
    <source>
        <dbReference type="ARBA" id="ARBA00047913"/>
    </source>
</evidence>
<comment type="similarity">
    <text evidence="1 6">Belongs to the GatC family.</text>
</comment>
<dbReference type="Pfam" id="PF02686">
    <property type="entry name" value="GatC"/>
    <property type="match status" value="1"/>
</dbReference>
<comment type="catalytic activity">
    <reaction evidence="4 6">
        <text>L-aspartyl-tRNA(Asn) + L-glutamine + ATP + H2O = L-asparaginyl-tRNA(Asn) + L-glutamate + ADP + phosphate + 2 H(+)</text>
        <dbReference type="Rhea" id="RHEA:14513"/>
        <dbReference type="Rhea" id="RHEA-COMP:9674"/>
        <dbReference type="Rhea" id="RHEA-COMP:9677"/>
        <dbReference type="ChEBI" id="CHEBI:15377"/>
        <dbReference type="ChEBI" id="CHEBI:15378"/>
        <dbReference type="ChEBI" id="CHEBI:29985"/>
        <dbReference type="ChEBI" id="CHEBI:30616"/>
        <dbReference type="ChEBI" id="CHEBI:43474"/>
        <dbReference type="ChEBI" id="CHEBI:58359"/>
        <dbReference type="ChEBI" id="CHEBI:78515"/>
        <dbReference type="ChEBI" id="CHEBI:78516"/>
        <dbReference type="ChEBI" id="CHEBI:456216"/>
    </reaction>
</comment>
<evidence type="ECO:0000256" key="6">
    <source>
        <dbReference type="HAMAP-Rule" id="MF_00122"/>
    </source>
</evidence>
<comment type="function">
    <text evidence="3 6">Allows the formation of correctly charged Asn-tRNA(Asn) or Gln-tRNA(Gln) through the transamidation of misacylated Asp-tRNA(Asn) or Glu-tRNA(Gln) in organisms which lack either or both of asparaginyl-tRNA or glutaminyl-tRNA synthetases. The reaction takes place in the presence of glutamine and ATP through an activated phospho-Asp-tRNA(Asn) or phospho-Glu-tRNA(Gln).</text>
</comment>
<comment type="caution">
    <text evidence="7">The sequence shown here is derived from an EMBL/GenBank/DDBJ whole genome shotgun (WGS) entry which is preliminary data.</text>
</comment>
<dbReference type="GO" id="GO:0006450">
    <property type="term" value="P:regulation of translational fidelity"/>
    <property type="evidence" value="ECO:0007669"/>
    <property type="project" value="InterPro"/>
</dbReference>
<keyword evidence="7" id="KW-0808">Transferase</keyword>
<dbReference type="GO" id="GO:0006412">
    <property type="term" value="P:translation"/>
    <property type="evidence" value="ECO:0007669"/>
    <property type="project" value="UniProtKB-UniRule"/>
</dbReference>
<keyword evidence="6" id="KW-0067">ATP-binding</keyword>
<dbReference type="RefSeq" id="WP_108022779.1">
    <property type="nucleotide sequence ID" value="NZ_QBKR01000008.1"/>
</dbReference>
<dbReference type="AlphaFoldDB" id="A0A2T6BXJ3"/>
<evidence type="ECO:0000256" key="2">
    <source>
        <dbReference type="ARBA" id="ARBA00011123"/>
    </source>
</evidence>
<accession>A0A2T6BXJ3</accession>
<evidence type="ECO:0000313" key="7">
    <source>
        <dbReference type="EMBL" id="PTX60794.1"/>
    </source>
</evidence>
<dbReference type="EC" id="6.3.5.-" evidence="6"/>
<organism evidence="7 8">
    <name type="scientific">Melghirimyces profundicolus</name>
    <dbReference type="NCBI Taxonomy" id="1242148"/>
    <lineage>
        <taxon>Bacteria</taxon>
        <taxon>Bacillati</taxon>
        <taxon>Bacillota</taxon>
        <taxon>Bacilli</taxon>
        <taxon>Bacillales</taxon>
        <taxon>Thermoactinomycetaceae</taxon>
        <taxon>Melghirimyces</taxon>
    </lineage>
</organism>
<proteinExistence type="inferred from homology"/>
<dbReference type="GO" id="GO:0050567">
    <property type="term" value="F:glutaminyl-tRNA synthase (glutamine-hydrolyzing) activity"/>
    <property type="evidence" value="ECO:0007669"/>
    <property type="project" value="UniProtKB-UniRule"/>
</dbReference>
<dbReference type="HAMAP" id="MF_00122">
    <property type="entry name" value="GatC"/>
    <property type="match status" value="1"/>
</dbReference>
<protein>
    <recommendedName>
        <fullName evidence="6">Aspartyl/glutamyl-tRNA(Asn/Gln) amidotransferase subunit C</fullName>
        <shortName evidence="6">Asp/Glu-ADT subunit C</shortName>
        <ecNumber evidence="6">6.3.5.-</ecNumber>
    </recommendedName>
</protein>
<dbReference type="GO" id="GO:0005524">
    <property type="term" value="F:ATP binding"/>
    <property type="evidence" value="ECO:0007669"/>
    <property type="project" value="UniProtKB-KW"/>
</dbReference>